<gene>
    <name evidence="5" type="ordered locus">AMED_7105</name>
</gene>
<keyword evidence="2" id="KW-0238">DNA-binding</keyword>
<sequence>MTRPSSQEITAEDAERLRKLHDARQLFGGDWMTAILLALKSGPKHYTELLGMVGTLNHAAAANNWSGRPRVLHASVLTRTLKTMTADRLIIRDQEPGVFPPSVVYSLAPATREALDAMQPLADWVSRHPDIVDQARHRRRDDSDGARRSA</sequence>
<dbReference type="OrthoDB" id="3697442at2"/>
<dbReference type="GeneID" id="92874754"/>
<dbReference type="Proteomes" id="UP000000328">
    <property type="component" value="Chromosome"/>
</dbReference>
<dbReference type="PATRIC" id="fig|749927.5.peg.7389"/>
<protein>
    <submittedName>
        <fullName evidence="5">HxlR family transcriptional regulator</fullName>
    </submittedName>
</protein>
<name>A0A0H3DFG6_AMYMU</name>
<dbReference type="InterPro" id="IPR036388">
    <property type="entry name" value="WH-like_DNA-bd_sf"/>
</dbReference>
<feature type="domain" description="HTH hxlR-type" evidence="4">
    <location>
        <begin position="14"/>
        <end position="133"/>
    </location>
</feature>
<dbReference type="PANTHER" id="PTHR33204:SF37">
    <property type="entry name" value="HTH-TYPE TRANSCRIPTIONAL REGULATOR YODB"/>
    <property type="match status" value="1"/>
</dbReference>
<proteinExistence type="predicted"/>
<evidence type="ECO:0000313" key="6">
    <source>
        <dbReference type="Proteomes" id="UP000000328"/>
    </source>
</evidence>
<evidence type="ECO:0000256" key="2">
    <source>
        <dbReference type="ARBA" id="ARBA00023125"/>
    </source>
</evidence>
<keyword evidence="3" id="KW-0804">Transcription</keyword>
<evidence type="ECO:0000256" key="3">
    <source>
        <dbReference type="ARBA" id="ARBA00023163"/>
    </source>
</evidence>
<evidence type="ECO:0000259" key="4">
    <source>
        <dbReference type="PROSITE" id="PS51118"/>
    </source>
</evidence>
<dbReference type="KEGG" id="amd:AMED_7105"/>
<dbReference type="SUPFAM" id="SSF46785">
    <property type="entry name" value="Winged helix' DNA-binding domain"/>
    <property type="match status" value="1"/>
</dbReference>
<accession>A0A0H3DFG6</accession>
<dbReference type="PANTHER" id="PTHR33204">
    <property type="entry name" value="TRANSCRIPTIONAL REGULATOR, MARR FAMILY"/>
    <property type="match status" value="1"/>
</dbReference>
<dbReference type="PROSITE" id="PS51118">
    <property type="entry name" value="HTH_HXLR"/>
    <property type="match status" value="1"/>
</dbReference>
<reference evidence="5 6" key="1">
    <citation type="journal article" date="2010" name="Cell Res.">
        <title>Complete genome sequence of the rifamycin SV-producing Amycolatopsis mediterranei U32 revealed its genetic characteristics in phylogeny and metabolism.</title>
        <authorList>
            <person name="Zhao W."/>
            <person name="Zhong Y."/>
            <person name="Yuan H."/>
            <person name="Wang J."/>
            <person name="Zheng H."/>
            <person name="Wang Y."/>
            <person name="Cen X."/>
            <person name="Xu F."/>
            <person name="Bai J."/>
            <person name="Han X."/>
            <person name="Lu G."/>
            <person name="Zhu Y."/>
            <person name="Shao Z."/>
            <person name="Yan H."/>
            <person name="Li C."/>
            <person name="Peng N."/>
            <person name="Zhang Z."/>
            <person name="Zhang Y."/>
            <person name="Lin W."/>
            <person name="Fan Y."/>
            <person name="Qin Z."/>
            <person name="Hu Y."/>
            <person name="Zhu B."/>
            <person name="Wang S."/>
            <person name="Ding X."/>
            <person name="Zhao G.P."/>
        </authorList>
    </citation>
    <scope>NUCLEOTIDE SEQUENCE [LARGE SCALE GENOMIC DNA]</scope>
    <source>
        <strain evidence="6">U-32</strain>
    </source>
</reference>
<dbReference type="GO" id="GO:0003677">
    <property type="term" value="F:DNA binding"/>
    <property type="evidence" value="ECO:0007669"/>
    <property type="project" value="UniProtKB-KW"/>
</dbReference>
<dbReference type="InterPro" id="IPR036390">
    <property type="entry name" value="WH_DNA-bd_sf"/>
</dbReference>
<dbReference type="Gene3D" id="1.10.10.10">
    <property type="entry name" value="Winged helix-like DNA-binding domain superfamily/Winged helix DNA-binding domain"/>
    <property type="match status" value="1"/>
</dbReference>
<dbReference type="RefSeq" id="WP_013228868.1">
    <property type="nucleotide sequence ID" value="NC_014318.1"/>
</dbReference>
<dbReference type="EMBL" id="CP002000">
    <property type="protein sequence ID" value="ADJ48823.1"/>
    <property type="molecule type" value="Genomic_DNA"/>
</dbReference>
<dbReference type="HOGENOM" id="CLU_142259_0_0_11"/>
<dbReference type="eggNOG" id="COG1733">
    <property type="taxonomic scope" value="Bacteria"/>
</dbReference>
<dbReference type="InterPro" id="IPR002577">
    <property type="entry name" value="HTH_HxlR"/>
</dbReference>
<evidence type="ECO:0000313" key="5">
    <source>
        <dbReference type="EMBL" id="ADJ48823.1"/>
    </source>
</evidence>
<dbReference type="Pfam" id="PF01638">
    <property type="entry name" value="HxlR"/>
    <property type="match status" value="1"/>
</dbReference>
<dbReference type="AlphaFoldDB" id="A0A0H3DFG6"/>
<organism evidence="5 6">
    <name type="scientific">Amycolatopsis mediterranei (strain U-32)</name>
    <dbReference type="NCBI Taxonomy" id="749927"/>
    <lineage>
        <taxon>Bacteria</taxon>
        <taxon>Bacillati</taxon>
        <taxon>Actinomycetota</taxon>
        <taxon>Actinomycetes</taxon>
        <taxon>Pseudonocardiales</taxon>
        <taxon>Pseudonocardiaceae</taxon>
        <taxon>Amycolatopsis</taxon>
    </lineage>
</organism>
<keyword evidence="1" id="KW-0805">Transcription regulation</keyword>
<evidence type="ECO:0000256" key="1">
    <source>
        <dbReference type="ARBA" id="ARBA00023015"/>
    </source>
</evidence>